<accession>A0A6M0RPE8</accession>
<feature type="signal peptide" evidence="1">
    <location>
        <begin position="1"/>
        <end position="24"/>
    </location>
</feature>
<protein>
    <recommendedName>
        <fullName evidence="4">PEP-CTERM sorting domain-containing protein</fullName>
    </recommendedName>
</protein>
<dbReference type="InterPro" id="IPR010404">
    <property type="entry name" value="CpcT/CpeT"/>
</dbReference>
<gene>
    <name evidence="2" type="ORF">DXZ20_21190</name>
</gene>
<feature type="chain" id="PRO_5027122086" description="PEP-CTERM sorting domain-containing protein" evidence="1">
    <location>
        <begin position="25"/>
        <end position="228"/>
    </location>
</feature>
<sequence length="228" mass="23816">MMRLLKTGVSAALISTIISAPTLAATLTPTEQVQQAVNWFTGFFTNQAQVNSDPAVPLLTMENCAVPTSSTTTSQYVHLEQFLGDTGGLLRTRAYGFSPGTTGVDLSIFSYRNLGTALGTCDQATAISDLSDLLTPSCDLTLTYREDEFFGTNVPTGCPTSFPVPGSTVVSIVTIAANTVDSTDTFLLPNGGAIGTPITLNRVSTPEPTLIVGVIAVGLLATAGYKRP</sequence>
<dbReference type="EMBL" id="QXHD01000004">
    <property type="protein sequence ID" value="NEZ58114.1"/>
    <property type="molecule type" value="Genomic_DNA"/>
</dbReference>
<dbReference type="Pfam" id="PF06206">
    <property type="entry name" value="CpeT"/>
    <property type="match status" value="1"/>
</dbReference>
<evidence type="ECO:0000256" key="1">
    <source>
        <dbReference type="SAM" id="SignalP"/>
    </source>
</evidence>
<evidence type="ECO:0000313" key="2">
    <source>
        <dbReference type="EMBL" id="NEZ58114.1"/>
    </source>
</evidence>
<dbReference type="GO" id="GO:0016829">
    <property type="term" value="F:lyase activity"/>
    <property type="evidence" value="ECO:0007669"/>
    <property type="project" value="InterPro"/>
</dbReference>
<name>A0A6M0RPE8_9CYAN</name>
<dbReference type="RefSeq" id="WP_163700410.1">
    <property type="nucleotide sequence ID" value="NZ_QXHD01000004.1"/>
</dbReference>
<dbReference type="AlphaFoldDB" id="A0A6M0RPE8"/>
<keyword evidence="1" id="KW-0732">Signal</keyword>
<reference evidence="2 3" key="1">
    <citation type="journal article" date="2020" name="Microb. Ecol.">
        <title>Ecogenomics of the Marine Benthic Filamentous Cyanobacterium Adonisia.</title>
        <authorList>
            <person name="Walter J.M."/>
            <person name="Coutinho F.H."/>
            <person name="Leomil L."/>
            <person name="Hargreaves P.I."/>
            <person name="Campeao M.E."/>
            <person name="Vieira V.V."/>
            <person name="Silva B.S."/>
            <person name="Fistarol G.O."/>
            <person name="Salomon P.S."/>
            <person name="Sawabe T."/>
            <person name="Mino S."/>
            <person name="Hosokawa M."/>
            <person name="Miyashita H."/>
            <person name="Maruyama F."/>
            <person name="van Verk M.C."/>
            <person name="Dutilh B.E."/>
            <person name="Thompson C.C."/>
            <person name="Thompson F.L."/>
        </authorList>
    </citation>
    <scope>NUCLEOTIDE SEQUENCE [LARGE SCALE GENOMIC DNA]</scope>
    <source>
        <strain evidence="2 3">CCMR0081</strain>
    </source>
</reference>
<organism evidence="2 3">
    <name type="scientific">Adonisia turfae CCMR0081</name>
    <dbReference type="NCBI Taxonomy" id="2292702"/>
    <lineage>
        <taxon>Bacteria</taxon>
        <taxon>Bacillati</taxon>
        <taxon>Cyanobacteriota</taxon>
        <taxon>Adonisia</taxon>
        <taxon>Adonisia turfae</taxon>
    </lineage>
</organism>
<evidence type="ECO:0008006" key="4">
    <source>
        <dbReference type="Google" id="ProtNLM"/>
    </source>
</evidence>
<keyword evidence="3" id="KW-1185">Reference proteome</keyword>
<evidence type="ECO:0000313" key="3">
    <source>
        <dbReference type="Proteomes" id="UP000481033"/>
    </source>
</evidence>
<dbReference type="Proteomes" id="UP000481033">
    <property type="component" value="Unassembled WGS sequence"/>
</dbReference>
<proteinExistence type="predicted"/>
<dbReference type="InterPro" id="IPR038672">
    <property type="entry name" value="CpcT/CpeT_sf"/>
</dbReference>
<dbReference type="Gene3D" id="2.40.128.590">
    <property type="entry name" value="CpcT/CpeT domain"/>
    <property type="match status" value="1"/>
</dbReference>
<comment type="caution">
    <text evidence="2">The sequence shown here is derived from an EMBL/GenBank/DDBJ whole genome shotgun (WGS) entry which is preliminary data.</text>
</comment>